<dbReference type="NCBIfam" id="TIGR00383">
    <property type="entry name" value="corA"/>
    <property type="match status" value="1"/>
</dbReference>
<dbReference type="InterPro" id="IPR045863">
    <property type="entry name" value="CorA_TM1_TM2"/>
</dbReference>
<comment type="caution">
    <text evidence="9">The sequence shown here is derived from an EMBL/GenBank/DDBJ whole genome shotgun (WGS) entry which is preliminary data.</text>
</comment>
<dbReference type="GO" id="GO:0015087">
    <property type="term" value="F:cobalt ion transmembrane transporter activity"/>
    <property type="evidence" value="ECO:0007669"/>
    <property type="project" value="UniProtKB-UniRule"/>
</dbReference>
<evidence type="ECO:0000313" key="9">
    <source>
        <dbReference type="EMBL" id="REG11609.1"/>
    </source>
</evidence>
<sequence length="326" mass="38096">MRILVENGPHSFENLSPTDIEKTMAEQTGLVWLDLNGDGLDVCRKVMEDVFHFHPLAVDDALVETHIPKIDDWGEYFYLALEGVHSEQLLEDINKSLELDVFMGKRYIVTYHPQTIRAIEVVWANCQRDQRLLQRGSNYLLYQIMDELANEYMLLIDRLDERVEDIEDQVMEEPDSGLLQDIFSIKRSLLNMRRIVAPQREVLNKLSRGDFELVGQKERMYYRDVYDHLVRVQDITENLRDLVSGALDTYLSVVNNRLNDIMKTLTIITTLFMPLSFLTGFFGMNFFEPSGGMRSWTDMLPFFITLAVMVGMPVGMFLWMRKRAWM</sequence>
<dbReference type="Gene3D" id="3.30.460.20">
    <property type="entry name" value="CorA soluble domain-like"/>
    <property type="match status" value="1"/>
</dbReference>
<evidence type="ECO:0000256" key="3">
    <source>
        <dbReference type="ARBA" id="ARBA00022448"/>
    </source>
</evidence>
<keyword evidence="10" id="KW-1185">Reference proteome</keyword>
<dbReference type="InterPro" id="IPR004488">
    <property type="entry name" value="Mg/Co-transport_prot_CorA"/>
</dbReference>
<dbReference type="Gene3D" id="1.20.58.340">
    <property type="entry name" value="Magnesium transport protein CorA, transmembrane region"/>
    <property type="match status" value="2"/>
</dbReference>
<keyword evidence="5 8" id="KW-0812">Transmembrane</keyword>
<feature type="transmembrane region" description="Helical" evidence="8">
    <location>
        <begin position="299"/>
        <end position="320"/>
    </location>
</feature>
<gene>
    <name evidence="8" type="primary">corA</name>
    <name evidence="9" type="ORF">DFR64_1501</name>
</gene>
<dbReference type="InterPro" id="IPR002523">
    <property type="entry name" value="MgTranspt_CorA/ZnTranspt_ZntB"/>
</dbReference>
<keyword evidence="8" id="KW-0406">Ion transport</keyword>
<evidence type="ECO:0000256" key="5">
    <source>
        <dbReference type="ARBA" id="ARBA00022692"/>
    </source>
</evidence>
<dbReference type="CDD" id="cd12822">
    <property type="entry name" value="TmCorA-like"/>
    <property type="match status" value="1"/>
</dbReference>
<evidence type="ECO:0000256" key="1">
    <source>
        <dbReference type="ARBA" id="ARBA00004651"/>
    </source>
</evidence>
<dbReference type="Proteomes" id="UP000256388">
    <property type="component" value="Unassembled WGS sequence"/>
</dbReference>
<dbReference type="GO" id="GO:0000287">
    <property type="term" value="F:magnesium ion binding"/>
    <property type="evidence" value="ECO:0007669"/>
    <property type="project" value="TreeGrafter"/>
</dbReference>
<evidence type="ECO:0000256" key="6">
    <source>
        <dbReference type="ARBA" id="ARBA00022989"/>
    </source>
</evidence>
<dbReference type="SUPFAM" id="SSF144083">
    <property type="entry name" value="Magnesium transport protein CorA, transmembrane region"/>
    <property type="match status" value="1"/>
</dbReference>
<evidence type="ECO:0000256" key="4">
    <source>
        <dbReference type="ARBA" id="ARBA00022475"/>
    </source>
</evidence>
<proteinExistence type="inferred from homology"/>
<evidence type="ECO:0000313" key="10">
    <source>
        <dbReference type="Proteomes" id="UP000256388"/>
    </source>
</evidence>
<dbReference type="FunFam" id="1.20.58.340:FF:000012">
    <property type="entry name" value="Magnesium transport protein CorA"/>
    <property type="match status" value="1"/>
</dbReference>
<keyword evidence="3 8" id="KW-0813">Transport</keyword>
<accession>A0A347ZRA6</accession>
<dbReference type="PANTHER" id="PTHR46494:SF1">
    <property type="entry name" value="CORA FAMILY METAL ION TRANSPORTER (EUROFUNG)"/>
    <property type="match status" value="1"/>
</dbReference>
<keyword evidence="7 8" id="KW-0472">Membrane</keyword>
<dbReference type="AlphaFoldDB" id="A0A347ZRA6"/>
<protein>
    <recommendedName>
        <fullName evidence="8">Magnesium transport protein CorA</fullName>
    </recommendedName>
</protein>
<dbReference type="SUPFAM" id="SSF143865">
    <property type="entry name" value="CorA soluble domain-like"/>
    <property type="match status" value="1"/>
</dbReference>
<comment type="function">
    <text evidence="8">Mediates influx of magnesium ions.</text>
</comment>
<reference evidence="9 10" key="1">
    <citation type="submission" date="2018-08" db="EMBL/GenBank/DDBJ databases">
        <title>Genomic Encyclopedia of Type Strains, Phase IV (KMG-IV): sequencing the most valuable type-strain genomes for metagenomic binning, comparative biology and taxonomic classification.</title>
        <authorList>
            <person name="Goeker M."/>
        </authorList>
    </citation>
    <scope>NUCLEOTIDE SEQUENCE [LARGE SCALE GENOMIC DNA]</scope>
    <source>
        <strain evidence="9 10">DSM 23923</strain>
    </source>
</reference>
<evidence type="ECO:0000256" key="7">
    <source>
        <dbReference type="ARBA" id="ARBA00023136"/>
    </source>
</evidence>
<dbReference type="PANTHER" id="PTHR46494">
    <property type="entry name" value="CORA FAMILY METAL ION TRANSPORTER (EUROFUNG)"/>
    <property type="match status" value="1"/>
</dbReference>
<dbReference type="InterPro" id="IPR045861">
    <property type="entry name" value="CorA_cytoplasmic_dom"/>
</dbReference>
<keyword evidence="4 8" id="KW-1003">Cell membrane</keyword>
<evidence type="ECO:0000256" key="8">
    <source>
        <dbReference type="RuleBase" id="RU362010"/>
    </source>
</evidence>
<feature type="transmembrane region" description="Helical" evidence="8">
    <location>
        <begin position="265"/>
        <end position="287"/>
    </location>
</feature>
<dbReference type="EMBL" id="QUMS01000001">
    <property type="protein sequence ID" value="REG11609.1"/>
    <property type="molecule type" value="Genomic_DNA"/>
</dbReference>
<dbReference type="GO" id="GO:0005886">
    <property type="term" value="C:plasma membrane"/>
    <property type="evidence" value="ECO:0007669"/>
    <property type="project" value="UniProtKB-SubCell"/>
</dbReference>
<dbReference type="Pfam" id="PF01544">
    <property type="entry name" value="CorA"/>
    <property type="match status" value="1"/>
</dbReference>
<comment type="similarity">
    <text evidence="2 8">Belongs to the CorA metal ion transporter (MIT) (TC 1.A.35) family.</text>
</comment>
<organism evidence="9 10">
    <name type="scientific">Pelolinea submarina</name>
    <dbReference type="NCBI Taxonomy" id="913107"/>
    <lineage>
        <taxon>Bacteria</taxon>
        <taxon>Bacillati</taxon>
        <taxon>Chloroflexota</taxon>
        <taxon>Anaerolineae</taxon>
        <taxon>Anaerolineales</taxon>
        <taxon>Anaerolineaceae</taxon>
        <taxon>Pelolinea</taxon>
    </lineage>
</organism>
<comment type="subcellular location">
    <subcellularLocation>
        <location evidence="1">Cell membrane</location>
        <topology evidence="1">Multi-pass membrane protein</topology>
    </subcellularLocation>
    <subcellularLocation>
        <location evidence="8">Membrane</location>
        <topology evidence="8">Multi-pass membrane protein</topology>
    </subcellularLocation>
</comment>
<keyword evidence="6 8" id="KW-1133">Transmembrane helix</keyword>
<keyword evidence="8" id="KW-0460">Magnesium</keyword>
<dbReference type="GO" id="GO:0015095">
    <property type="term" value="F:magnesium ion transmembrane transporter activity"/>
    <property type="evidence" value="ECO:0007669"/>
    <property type="project" value="UniProtKB-UniRule"/>
</dbReference>
<evidence type="ECO:0000256" key="2">
    <source>
        <dbReference type="ARBA" id="ARBA00009765"/>
    </source>
</evidence>
<dbReference type="GO" id="GO:0050897">
    <property type="term" value="F:cobalt ion binding"/>
    <property type="evidence" value="ECO:0007669"/>
    <property type="project" value="TreeGrafter"/>
</dbReference>
<dbReference type="OrthoDB" id="9803416at2"/>
<dbReference type="RefSeq" id="WP_116224731.1">
    <property type="nucleotide sequence ID" value="NZ_AP018437.1"/>
</dbReference>
<name>A0A347ZRA6_9CHLR</name>